<dbReference type="InterPro" id="IPR015124">
    <property type="entry name" value="Stf0"/>
</dbReference>
<evidence type="ECO:0000313" key="2">
    <source>
        <dbReference type="EMBL" id="MFC4669009.1"/>
    </source>
</evidence>
<evidence type="ECO:0000313" key="3">
    <source>
        <dbReference type="Proteomes" id="UP001595973"/>
    </source>
</evidence>
<comment type="caution">
    <text evidence="2">The sequence shown here is derived from an EMBL/GenBank/DDBJ whole genome shotgun (WGS) entry which is preliminary data.</text>
</comment>
<name>A0ABV9KGD2_9RHOB</name>
<sequence>MAHSYVICGTPRSGSTLLCGLLADAGAGAPDSFFRRQSVGDWAEEWGLTPGADGFERDYVDAAIREGKGGTEVFGLRLMRENLEEMLELLDRLYPGHPTGRGRIEAAFGPTLFLHLSRRDRVAQAISRVKAEQTGLWHIAPDGREVERLAPPAEPRYDFARIRAEVDKLERFGAAWEEWFAAEGIAPLRLVYEDFSADPGAAMARICAALGLPAPGELRPGVARLSDAVSAEWARRYRAEAG</sequence>
<organism evidence="2 3">
    <name type="scientific">Seohaeicola nanhaiensis</name>
    <dbReference type="NCBI Taxonomy" id="1387282"/>
    <lineage>
        <taxon>Bacteria</taxon>
        <taxon>Pseudomonadati</taxon>
        <taxon>Pseudomonadota</taxon>
        <taxon>Alphaproteobacteria</taxon>
        <taxon>Rhodobacterales</taxon>
        <taxon>Roseobacteraceae</taxon>
        <taxon>Seohaeicola</taxon>
    </lineage>
</organism>
<dbReference type="Proteomes" id="UP001595973">
    <property type="component" value="Unassembled WGS sequence"/>
</dbReference>
<dbReference type="RefSeq" id="WP_380717414.1">
    <property type="nucleotide sequence ID" value="NZ_JBHSGI010000009.1"/>
</dbReference>
<dbReference type="EMBL" id="JBHSGI010000009">
    <property type="protein sequence ID" value="MFC4669009.1"/>
    <property type="molecule type" value="Genomic_DNA"/>
</dbReference>
<protein>
    <submittedName>
        <fullName evidence="2">Stf0 family sulfotransferase</fullName>
    </submittedName>
</protein>
<proteinExistence type="predicted"/>
<gene>
    <name evidence="2" type="ORF">ACFO5X_10625</name>
</gene>
<dbReference type="InterPro" id="IPR027417">
    <property type="entry name" value="P-loop_NTPase"/>
</dbReference>
<dbReference type="Gene3D" id="3.40.50.300">
    <property type="entry name" value="P-loop containing nucleotide triphosphate hydrolases"/>
    <property type="match status" value="1"/>
</dbReference>
<reference evidence="3" key="1">
    <citation type="journal article" date="2019" name="Int. J. Syst. Evol. Microbiol.">
        <title>The Global Catalogue of Microorganisms (GCM) 10K type strain sequencing project: providing services to taxonomists for standard genome sequencing and annotation.</title>
        <authorList>
            <consortium name="The Broad Institute Genomics Platform"/>
            <consortium name="The Broad Institute Genome Sequencing Center for Infectious Disease"/>
            <person name="Wu L."/>
            <person name="Ma J."/>
        </authorList>
    </citation>
    <scope>NUCLEOTIDE SEQUENCE [LARGE SCALE GENOMIC DNA]</scope>
    <source>
        <strain evidence="3">CGMCC 4.7283</strain>
    </source>
</reference>
<dbReference type="SUPFAM" id="SSF52540">
    <property type="entry name" value="P-loop containing nucleoside triphosphate hydrolases"/>
    <property type="match status" value="1"/>
</dbReference>
<dbReference type="Pfam" id="PF09037">
    <property type="entry name" value="Sulphotransf"/>
    <property type="match status" value="1"/>
</dbReference>
<dbReference type="PIRSF" id="PIRSF021497">
    <property type="entry name" value="Sulphotransferase_Stf0"/>
    <property type="match status" value="1"/>
</dbReference>
<dbReference type="InterPro" id="IPR024628">
    <property type="entry name" value="Sulfotransferase_Stf0_dom"/>
</dbReference>
<evidence type="ECO:0000259" key="1">
    <source>
        <dbReference type="Pfam" id="PF09037"/>
    </source>
</evidence>
<feature type="domain" description="Sulphotransferase Stf0" evidence="1">
    <location>
        <begin position="4"/>
        <end position="240"/>
    </location>
</feature>
<keyword evidence="3" id="KW-1185">Reference proteome</keyword>
<accession>A0ABV9KGD2</accession>